<name>A0A9P7FH02_9AGAM</name>
<organism evidence="2 3">
    <name type="scientific">Suillus discolor</name>
    <dbReference type="NCBI Taxonomy" id="1912936"/>
    <lineage>
        <taxon>Eukaryota</taxon>
        <taxon>Fungi</taxon>
        <taxon>Dikarya</taxon>
        <taxon>Basidiomycota</taxon>
        <taxon>Agaricomycotina</taxon>
        <taxon>Agaricomycetes</taxon>
        <taxon>Agaricomycetidae</taxon>
        <taxon>Boletales</taxon>
        <taxon>Suillineae</taxon>
        <taxon>Suillaceae</taxon>
        <taxon>Suillus</taxon>
    </lineage>
</organism>
<protein>
    <recommendedName>
        <fullName evidence="4">Secreted protein</fullName>
    </recommendedName>
</protein>
<dbReference type="AlphaFoldDB" id="A0A9P7FH02"/>
<evidence type="ECO:0000256" key="1">
    <source>
        <dbReference type="SAM" id="SignalP"/>
    </source>
</evidence>
<dbReference type="Proteomes" id="UP000823399">
    <property type="component" value="Unassembled WGS sequence"/>
</dbReference>
<gene>
    <name evidence="2" type="ORF">F5147DRAFT_672420</name>
</gene>
<evidence type="ECO:0008006" key="4">
    <source>
        <dbReference type="Google" id="ProtNLM"/>
    </source>
</evidence>
<dbReference type="EMBL" id="JABBWM010000005">
    <property type="protein sequence ID" value="KAG2117343.1"/>
    <property type="molecule type" value="Genomic_DNA"/>
</dbReference>
<evidence type="ECO:0000313" key="2">
    <source>
        <dbReference type="EMBL" id="KAG2117343.1"/>
    </source>
</evidence>
<keyword evidence="1" id="KW-0732">Signal</keyword>
<proteinExistence type="predicted"/>
<reference evidence="2" key="1">
    <citation type="journal article" date="2020" name="New Phytol.">
        <title>Comparative genomics reveals dynamic genome evolution in host specialist ectomycorrhizal fungi.</title>
        <authorList>
            <person name="Lofgren L.A."/>
            <person name="Nguyen N.H."/>
            <person name="Vilgalys R."/>
            <person name="Ruytinx J."/>
            <person name="Liao H.L."/>
            <person name="Branco S."/>
            <person name="Kuo A."/>
            <person name="LaButti K."/>
            <person name="Lipzen A."/>
            <person name="Andreopoulos W."/>
            <person name="Pangilinan J."/>
            <person name="Riley R."/>
            <person name="Hundley H."/>
            <person name="Na H."/>
            <person name="Barry K."/>
            <person name="Grigoriev I.V."/>
            <person name="Stajich J.E."/>
            <person name="Kennedy P.G."/>
        </authorList>
    </citation>
    <scope>NUCLEOTIDE SEQUENCE</scope>
    <source>
        <strain evidence="2">FC423</strain>
    </source>
</reference>
<feature type="signal peptide" evidence="1">
    <location>
        <begin position="1"/>
        <end position="20"/>
    </location>
</feature>
<sequence length="87" mass="10096">MTCSICVMVMWILVFRECWRYVVKKRGHRFTSSNNDSTLAVGNLVCLSTAHRCRQYLKISTRTTGEWQSVCPALTDPTKWCQPTVYM</sequence>
<dbReference type="RefSeq" id="XP_041298232.1">
    <property type="nucleotide sequence ID" value="XM_041435675.1"/>
</dbReference>
<comment type="caution">
    <text evidence="2">The sequence shown here is derived from an EMBL/GenBank/DDBJ whole genome shotgun (WGS) entry which is preliminary data.</text>
</comment>
<evidence type="ECO:0000313" key="3">
    <source>
        <dbReference type="Proteomes" id="UP000823399"/>
    </source>
</evidence>
<accession>A0A9P7FH02</accession>
<feature type="chain" id="PRO_5040130400" description="Secreted protein" evidence="1">
    <location>
        <begin position="21"/>
        <end position="87"/>
    </location>
</feature>
<keyword evidence="3" id="KW-1185">Reference proteome</keyword>
<dbReference type="GeneID" id="64697934"/>